<proteinExistence type="inferred from homology"/>
<evidence type="ECO:0000313" key="11">
    <source>
        <dbReference type="EMBL" id="RAM02703.1"/>
    </source>
</evidence>
<dbReference type="InterPro" id="IPR011650">
    <property type="entry name" value="Peptidase_M20_dimer"/>
</dbReference>
<dbReference type="Gene3D" id="3.40.630.10">
    <property type="entry name" value="Zn peptidases"/>
    <property type="match status" value="1"/>
</dbReference>
<evidence type="ECO:0000259" key="9">
    <source>
        <dbReference type="Pfam" id="PF07687"/>
    </source>
</evidence>
<dbReference type="PANTHER" id="PTHR42994:SF2">
    <property type="entry name" value="PEPTIDASE"/>
    <property type="match status" value="1"/>
</dbReference>
<evidence type="ECO:0000256" key="4">
    <source>
        <dbReference type="ARBA" id="ARBA00022801"/>
    </source>
</evidence>
<keyword evidence="6" id="KW-0482">Metalloprotease</keyword>
<dbReference type="GO" id="GO:0046872">
    <property type="term" value="F:metal ion binding"/>
    <property type="evidence" value="ECO:0007669"/>
    <property type="project" value="UniProtKB-UniRule"/>
</dbReference>
<keyword evidence="2" id="KW-0645">Protease</keyword>
<dbReference type="InterPro" id="IPR008007">
    <property type="entry name" value="Peptidase_M42"/>
</dbReference>
<dbReference type="InterPro" id="IPR010162">
    <property type="entry name" value="PepT-like"/>
</dbReference>
<keyword evidence="3 8" id="KW-0479">Metal-binding</keyword>
<evidence type="ECO:0000256" key="8">
    <source>
        <dbReference type="PIRSR" id="PIRSR001123-2"/>
    </source>
</evidence>
<evidence type="ECO:0000256" key="3">
    <source>
        <dbReference type="ARBA" id="ARBA00022723"/>
    </source>
</evidence>
<dbReference type="SUPFAM" id="SSF53187">
    <property type="entry name" value="Zn-dependent exopeptidases"/>
    <property type="match status" value="1"/>
</dbReference>
<comment type="cofactor">
    <cofactor evidence="1">
        <name>Zn(2+)</name>
        <dbReference type="ChEBI" id="CHEBI:29105"/>
    </cofactor>
</comment>
<dbReference type="GO" id="GO:0004177">
    <property type="term" value="F:aminopeptidase activity"/>
    <property type="evidence" value="ECO:0007669"/>
    <property type="project" value="UniProtKB-UniRule"/>
</dbReference>
<dbReference type="NCBIfam" id="TIGR01883">
    <property type="entry name" value="PepT-like"/>
    <property type="match status" value="1"/>
</dbReference>
<keyword evidence="5" id="KW-0862">Zinc</keyword>
<dbReference type="AlphaFoldDB" id="A0A328FHT0"/>
<dbReference type="PANTHER" id="PTHR42994">
    <property type="entry name" value="PEPTIDASE T"/>
    <property type="match status" value="1"/>
</dbReference>
<dbReference type="GO" id="GO:0008237">
    <property type="term" value="F:metallopeptidase activity"/>
    <property type="evidence" value="ECO:0007669"/>
    <property type="project" value="UniProtKB-KW"/>
</dbReference>
<evidence type="ECO:0000256" key="6">
    <source>
        <dbReference type="ARBA" id="ARBA00023049"/>
    </source>
</evidence>
<feature type="binding site" evidence="8">
    <location>
        <position position="76"/>
    </location>
    <ligand>
        <name>Zn(2+)</name>
        <dbReference type="ChEBI" id="CHEBI:29105"/>
        <label>1</label>
    </ligand>
</feature>
<evidence type="ECO:0000256" key="1">
    <source>
        <dbReference type="ARBA" id="ARBA00001947"/>
    </source>
</evidence>
<sequence>MIDEERLGQRFAALARIDSESGSEALIAKVLEKELTDLGATVVFDDAGVKFNGDCGNLVATFKGNTDVDSVMLSGHMDTVVPGKGVKVIFEDGVFRSDGTTILGSDDKSALAVILEVMQVIKDNNLPCPPVEVVMTVCEEQGLLGAKNLDCSLLKSKFGYILDAVDTEGIVNRAPAANKISAKIYGRAAHAGGSPENGVSAIYAASCAVAKLELGRLDEETTCNLGLISGGAATNIVPEYVEIHGEARSHDPAKLDKVTHSIVSTFENTMAELQAGGDTLPRVEMIVKNDFPNTNIPEDHVMIKLAQKAAANLGRDMACKTSGGAADANVFFGKGIAAGVIGTGMTDVHTLKESIALKDMVDCAKLTLEILQIHATGKAAK</sequence>
<feature type="domain" description="Peptidase M20 dimerisation" evidence="9">
    <location>
        <begin position="183"/>
        <end position="269"/>
    </location>
</feature>
<dbReference type="InterPro" id="IPR002933">
    <property type="entry name" value="Peptidase_M20"/>
</dbReference>
<organism evidence="11 12">
    <name type="scientific">Desulfobacter hydrogenophilus</name>
    <dbReference type="NCBI Taxonomy" id="2291"/>
    <lineage>
        <taxon>Bacteria</taxon>
        <taxon>Pseudomonadati</taxon>
        <taxon>Thermodesulfobacteriota</taxon>
        <taxon>Desulfobacteria</taxon>
        <taxon>Desulfobacterales</taxon>
        <taxon>Desulfobacteraceae</taxon>
        <taxon>Desulfobacter</taxon>
    </lineage>
</organism>
<dbReference type="Proteomes" id="UP000248798">
    <property type="component" value="Unassembled WGS sequence"/>
</dbReference>
<dbReference type="PIRSF" id="PIRSF001123">
    <property type="entry name" value="PepA_GA"/>
    <property type="match status" value="1"/>
</dbReference>
<comment type="similarity">
    <text evidence="7">Belongs to the peptidase M42 family.</text>
</comment>
<protein>
    <submittedName>
        <fullName evidence="10">M20/M25/M40 family metallo-hydrolase</fullName>
    </submittedName>
    <submittedName>
        <fullName evidence="11">Peptidase T</fullName>
    </submittedName>
</protein>
<dbReference type="InterPro" id="IPR001261">
    <property type="entry name" value="ArgE/DapE_CS"/>
</dbReference>
<dbReference type="Proteomes" id="UP000293902">
    <property type="component" value="Chromosome"/>
</dbReference>
<dbReference type="InterPro" id="IPR036264">
    <property type="entry name" value="Bact_exopeptidase_dim_dom"/>
</dbReference>
<accession>A0A328FHT0</accession>
<dbReference type="PROSITE" id="PS00758">
    <property type="entry name" value="ARGE_DAPE_CPG2_1"/>
    <property type="match status" value="1"/>
</dbReference>
<dbReference type="OrthoDB" id="9809784at2"/>
<name>A0A328FHT0_9BACT</name>
<keyword evidence="4" id="KW-0378">Hydrolase</keyword>
<dbReference type="Gene3D" id="3.30.70.360">
    <property type="match status" value="1"/>
</dbReference>
<evidence type="ECO:0000313" key="12">
    <source>
        <dbReference type="Proteomes" id="UP000248798"/>
    </source>
</evidence>
<evidence type="ECO:0000313" key="13">
    <source>
        <dbReference type="Proteomes" id="UP000293902"/>
    </source>
</evidence>
<dbReference type="RefSeq" id="WP_111954940.1">
    <property type="nucleotide sequence ID" value="NZ_CP036313.1"/>
</dbReference>
<dbReference type="GO" id="GO:0006508">
    <property type="term" value="P:proteolysis"/>
    <property type="evidence" value="ECO:0007669"/>
    <property type="project" value="UniProtKB-KW"/>
</dbReference>
<evidence type="ECO:0000313" key="10">
    <source>
        <dbReference type="EMBL" id="QBH15050.1"/>
    </source>
</evidence>
<evidence type="ECO:0000256" key="7">
    <source>
        <dbReference type="PIRNR" id="PIRNR001123"/>
    </source>
</evidence>
<dbReference type="EMBL" id="CP036313">
    <property type="protein sequence ID" value="QBH15050.1"/>
    <property type="molecule type" value="Genomic_DNA"/>
</dbReference>
<keyword evidence="13" id="KW-1185">Reference proteome</keyword>
<dbReference type="Pfam" id="PF01546">
    <property type="entry name" value="Peptidase_M20"/>
    <property type="match status" value="1"/>
</dbReference>
<dbReference type="Pfam" id="PF07687">
    <property type="entry name" value="M20_dimer"/>
    <property type="match status" value="1"/>
</dbReference>
<gene>
    <name evidence="11" type="ORF">DO021_06575</name>
    <name evidence="10" type="ORF">EYB58_20280</name>
</gene>
<evidence type="ECO:0000256" key="2">
    <source>
        <dbReference type="ARBA" id="ARBA00022670"/>
    </source>
</evidence>
<reference evidence="10 13" key="2">
    <citation type="submission" date="2019-02" db="EMBL/GenBank/DDBJ databases">
        <title>Complete genome sequence of Desulfobacter hydrogenophilus AcRS1.</title>
        <authorList>
            <person name="Marietou A."/>
            <person name="Lund M.B."/>
            <person name="Marshall I.P.G."/>
            <person name="Schreiber L."/>
            <person name="Jorgensen B."/>
        </authorList>
    </citation>
    <scope>NUCLEOTIDE SEQUENCE [LARGE SCALE GENOMIC DNA]</scope>
    <source>
        <strain evidence="10 13">AcRS1</strain>
    </source>
</reference>
<dbReference type="EMBL" id="QLNI01000011">
    <property type="protein sequence ID" value="RAM02703.1"/>
    <property type="molecule type" value="Genomic_DNA"/>
</dbReference>
<reference evidence="11 12" key="1">
    <citation type="submission" date="2018-06" db="EMBL/GenBank/DDBJ databases">
        <title>Complete Genome Sequence of Desulfobacter hydrogenophilus (DSM3380).</title>
        <authorList>
            <person name="Marietou A."/>
            <person name="Schreiber L."/>
            <person name="Marshall I."/>
            <person name="Jorgensen B."/>
        </authorList>
    </citation>
    <scope>NUCLEOTIDE SEQUENCE [LARGE SCALE GENOMIC DNA]</scope>
    <source>
        <strain evidence="11 12">DSM 3380</strain>
    </source>
</reference>
<dbReference type="SUPFAM" id="SSF55031">
    <property type="entry name" value="Bacterial exopeptidase dimerisation domain"/>
    <property type="match status" value="1"/>
</dbReference>
<comment type="cofactor">
    <cofactor evidence="8">
        <name>a divalent metal cation</name>
        <dbReference type="ChEBI" id="CHEBI:60240"/>
    </cofactor>
    <text evidence="8">Binds 2 divalent metal cations per subunit.</text>
</comment>
<evidence type="ECO:0000256" key="5">
    <source>
        <dbReference type="ARBA" id="ARBA00022833"/>
    </source>
</evidence>